<keyword evidence="1" id="KW-0472">Membrane</keyword>
<evidence type="ECO:0008006" key="4">
    <source>
        <dbReference type="Google" id="ProtNLM"/>
    </source>
</evidence>
<feature type="transmembrane region" description="Helical" evidence="1">
    <location>
        <begin position="94"/>
        <end position="115"/>
    </location>
</feature>
<sequence>MSGLIIHVSNHLFSMFPADGTGGGTGTGTGTNTPLAPSDTVDIGGNFMTKLKDLLGWARLIAWSVAGVSWLGVGGMMASSWLTGKGFQALGRAGWVAGGTLLIGGSVELVNAFLVSSPSPATK</sequence>
<dbReference type="RefSeq" id="WP_345679942.1">
    <property type="nucleotide sequence ID" value="NZ_BAABHS010000038.1"/>
</dbReference>
<evidence type="ECO:0000313" key="3">
    <source>
        <dbReference type="Proteomes" id="UP001500466"/>
    </source>
</evidence>
<organism evidence="2 3">
    <name type="scientific">Yinghuangia aomiensis</name>
    <dbReference type="NCBI Taxonomy" id="676205"/>
    <lineage>
        <taxon>Bacteria</taxon>
        <taxon>Bacillati</taxon>
        <taxon>Actinomycetota</taxon>
        <taxon>Actinomycetes</taxon>
        <taxon>Kitasatosporales</taxon>
        <taxon>Streptomycetaceae</taxon>
        <taxon>Yinghuangia</taxon>
    </lineage>
</organism>
<comment type="caution">
    <text evidence="2">The sequence shown here is derived from an EMBL/GenBank/DDBJ whole genome shotgun (WGS) entry which is preliminary data.</text>
</comment>
<gene>
    <name evidence="2" type="ORF">GCM10023205_71080</name>
</gene>
<proteinExistence type="predicted"/>
<name>A0ABP9I7F0_9ACTN</name>
<evidence type="ECO:0000256" key="1">
    <source>
        <dbReference type="SAM" id="Phobius"/>
    </source>
</evidence>
<feature type="transmembrane region" description="Helical" evidence="1">
    <location>
        <begin position="60"/>
        <end position="82"/>
    </location>
</feature>
<dbReference type="Proteomes" id="UP001500466">
    <property type="component" value="Unassembled WGS sequence"/>
</dbReference>
<reference evidence="3" key="1">
    <citation type="journal article" date="2019" name="Int. J. Syst. Evol. Microbiol.">
        <title>The Global Catalogue of Microorganisms (GCM) 10K type strain sequencing project: providing services to taxonomists for standard genome sequencing and annotation.</title>
        <authorList>
            <consortium name="The Broad Institute Genomics Platform"/>
            <consortium name="The Broad Institute Genome Sequencing Center for Infectious Disease"/>
            <person name="Wu L."/>
            <person name="Ma J."/>
        </authorList>
    </citation>
    <scope>NUCLEOTIDE SEQUENCE [LARGE SCALE GENOMIC DNA]</scope>
    <source>
        <strain evidence="3">JCM 17986</strain>
    </source>
</reference>
<keyword evidence="1" id="KW-0812">Transmembrane</keyword>
<dbReference type="EMBL" id="BAABHS010000038">
    <property type="protein sequence ID" value="GAA4989698.1"/>
    <property type="molecule type" value="Genomic_DNA"/>
</dbReference>
<evidence type="ECO:0000313" key="2">
    <source>
        <dbReference type="EMBL" id="GAA4989698.1"/>
    </source>
</evidence>
<keyword evidence="3" id="KW-1185">Reference proteome</keyword>
<accession>A0ABP9I7F0</accession>
<keyword evidence="1" id="KW-1133">Transmembrane helix</keyword>
<protein>
    <recommendedName>
        <fullName evidence="4">TrbC/VIRB2 family protein</fullName>
    </recommendedName>
</protein>